<sequence length="207" mass="21928">MLSFLALGIVLGLSAGLAPGPVLTLVISETLQHGARSGMKVAIAPLLTDAPLILLTLALLSRLTEIHGVLGVLSLFGGSFVLFLGWRTLGTQGVRLDDEVLESRSLTKGMLANLLSPHPYLFWSSVGAPIMASAMSQSLGALLVFLISFYALLVGAKIALALLVGRSRAFMSGPVYLYTLRTLGLVLMMLGLVLMYEGCVWLGWVDG</sequence>
<evidence type="ECO:0000256" key="4">
    <source>
        <dbReference type="ARBA" id="ARBA00022989"/>
    </source>
</evidence>
<gene>
    <name evidence="7" type="ORF">EDC35_102445</name>
</gene>
<evidence type="ECO:0000256" key="2">
    <source>
        <dbReference type="ARBA" id="ARBA00022475"/>
    </source>
</evidence>
<protein>
    <submittedName>
        <fullName evidence="7">Threonine/homoserine/homoserine lactone efflux protein</fullName>
    </submittedName>
</protein>
<evidence type="ECO:0000256" key="6">
    <source>
        <dbReference type="SAM" id="Phobius"/>
    </source>
</evidence>
<evidence type="ECO:0000256" key="3">
    <source>
        <dbReference type="ARBA" id="ARBA00022692"/>
    </source>
</evidence>
<keyword evidence="4 6" id="KW-1133">Transmembrane helix</keyword>
<dbReference type="GO" id="GO:0005886">
    <property type="term" value="C:plasma membrane"/>
    <property type="evidence" value="ECO:0007669"/>
    <property type="project" value="UniProtKB-SubCell"/>
</dbReference>
<keyword evidence="3 6" id="KW-0812">Transmembrane</keyword>
<name>A0A4R3N211_9GAMM</name>
<dbReference type="InterPro" id="IPR001123">
    <property type="entry name" value="LeuE-type"/>
</dbReference>
<dbReference type="AlphaFoldDB" id="A0A4R3N211"/>
<comment type="subcellular location">
    <subcellularLocation>
        <location evidence="1">Cell membrane</location>
        <topology evidence="1">Multi-pass membrane protein</topology>
    </subcellularLocation>
</comment>
<evidence type="ECO:0000256" key="1">
    <source>
        <dbReference type="ARBA" id="ARBA00004651"/>
    </source>
</evidence>
<feature type="transmembrane region" description="Helical" evidence="6">
    <location>
        <begin position="175"/>
        <end position="196"/>
    </location>
</feature>
<dbReference type="EMBL" id="SMAO01000002">
    <property type="protein sequence ID" value="TCT23108.1"/>
    <property type="molecule type" value="Genomic_DNA"/>
</dbReference>
<dbReference type="PANTHER" id="PTHR38825:SF2">
    <property type="entry name" value="LYSINE TRANSPORTER LYSE"/>
    <property type="match status" value="1"/>
</dbReference>
<keyword evidence="5 6" id="KW-0472">Membrane</keyword>
<dbReference type="OrthoDB" id="14103at2"/>
<dbReference type="Pfam" id="PF01810">
    <property type="entry name" value="LysE"/>
    <property type="match status" value="1"/>
</dbReference>
<proteinExistence type="predicted"/>
<dbReference type="GO" id="GO:0006865">
    <property type="term" value="P:amino acid transport"/>
    <property type="evidence" value="ECO:0007669"/>
    <property type="project" value="InterPro"/>
</dbReference>
<evidence type="ECO:0000313" key="7">
    <source>
        <dbReference type="EMBL" id="TCT23108.1"/>
    </source>
</evidence>
<keyword evidence="2" id="KW-1003">Cell membrane</keyword>
<organism evidence="7 8">
    <name type="scientific">Thiobaca trueperi</name>
    <dbReference type="NCBI Taxonomy" id="127458"/>
    <lineage>
        <taxon>Bacteria</taxon>
        <taxon>Pseudomonadati</taxon>
        <taxon>Pseudomonadota</taxon>
        <taxon>Gammaproteobacteria</taxon>
        <taxon>Chromatiales</taxon>
        <taxon>Chromatiaceae</taxon>
        <taxon>Thiobaca</taxon>
    </lineage>
</organism>
<reference evidence="7 8" key="1">
    <citation type="submission" date="2019-03" db="EMBL/GenBank/DDBJ databases">
        <title>Genomic Encyclopedia of Type Strains, Phase IV (KMG-IV): sequencing the most valuable type-strain genomes for metagenomic binning, comparative biology and taxonomic classification.</title>
        <authorList>
            <person name="Goeker M."/>
        </authorList>
    </citation>
    <scope>NUCLEOTIDE SEQUENCE [LARGE SCALE GENOMIC DNA]</scope>
    <source>
        <strain evidence="7 8">DSM 13587</strain>
    </source>
</reference>
<comment type="caution">
    <text evidence="7">The sequence shown here is derived from an EMBL/GenBank/DDBJ whole genome shotgun (WGS) entry which is preliminary data.</text>
</comment>
<dbReference type="PANTHER" id="PTHR38825">
    <property type="entry name" value="LYSINE EXPORTER PROTEIN (LYSE/YGGA)"/>
    <property type="match status" value="1"/>
</dbReference>
<feature type="transmembrane region" description="Helical" evidence="6">
    <location>
        <begin position="41"/>
        <end position="60"/>
    </location>
</feature>
<evidence type="ECO:0000256" key="5">
    <source>
        <dbReference type="ARBA" id="ARBA00023136"/>
    </source>
</evidence>
<feature type="transmembrane region" description="Helical" evidence="6">
    <location>
        <begin position="67"/>
        <end position="86"/>
    </location>
</feature>
<keyword evidence="8" id="KW-1185">Reference proteome</keyword>
<dbReference type="Proteomes" id="UP000295717">
    <property type="component" value="Unassembled WGS sequence"/>
</dbReference>
<feature type="transmembrane region" description="Helical" evidence="6">
    <location>
        <begin position="139"/>
        <end position="163"/>
    </location>
</feature>
<accession>A0A4R3N211</accession>
<dbReference type="RefSeq" id="WP_132976214.1">
    <property type="nucleotide sequence ID" value="NZ_SMAO01000002.1"/>
</dbReference>
<evidence type="ECO:0000313" key="8">
    <source>
        <dbReference type="Proteomes" id="UP000295717"/>
    </source>
</evidence>